<dbReference type="EMBL" id="MRZV01000047">
    <property type="protein sequence ID" value="PIK60795.1"/>
    <property type="molecule type" value="Genomic_DNA"/>
</dbReference>
<evidence type="ECO:0000313" key="4">
    <source>
        <dbReference type="Proteomes" id="UP000230750"/>
    </source>
</evidence>
<dbReference type="OrthoDB" id="429851at2759"/>
<comment type="caution">
    <text evidence="3">The sequence shown here is derived from an EMBL/GenBank/DDBJ whole genome shotgun (WGS) entry which is preliminary data.</text>
</comment>
<feature type="transmembrane region" description="Helical" evidence="1">
    <location>
        <begin position="34"/>
        <end position="56"/>
    </location>
</feature>
<accession>A0A2G8LKN3</accession>
<keyword evidence="1" id="KW-0472">Membrane</keyword>
<protein>
    <submittedName>
        <fullName evidence="3">Putative patched domain-containing protein 2</fullName>
    </submittedName>
</protein>
<feature type="domain" description="SSD" evidence="2">
    <location>
        <begin position="1"/>
        <end position="62"/>
    </location>
</feature>
<name>A0A2G8LKN3_STIJA</name>
<evidence type="ECO:0000259" key="2">
    <source>
        <dbReference type="PROSITE" id="PS50156"/>
    </source>
</evidence>
<proteinExistence type="predicted"/>
<organism evidence="3 4">
    <name type="scientific">Stichopus japonicus</name>
    <name type="common">Sea cucumber</name>
    <dbReference type="NCBI Taxonomy" id="307972"/>
    <lineage>
        <taxon>Eukaryota</taxon>
        <taxon>Metazoa</taxon>
        <taxon>Echinodermata</taxon>
        <taxon>Eleutherozoa</taxon>
        <taxon>Echinozoa</taxon>
        <taxon>Holothuroidea</taxon>
        <taxon>Aspidochirotacea</taxon>
        <taxon>Aspidochirotida</taxon>
        <taxon>Stichopodidae</taxon>
        <taxon>Apostichopus</taxon>
    </lineage>
</organism>
<dbReference type="InterPro" id="IPR000731">
    <property type="entry name" value="SSD"/>
</dbReference>
<dbReference type="AlphaFoldDB" id="A0A2G8LKN3"/>
<feature type="transmembrane region" description="Helical" evidence="1">
    <location>
        <begin position="201"/>
        <end position="220"/>
    </location>
</feature>
<gene>
    <name evidence="3" type="ORF">BSL78_02275</name>
</gene>
<dbReference type="PROSITE" id="PS50156">
    <property type="entry name" value="SSD"/>
    <property type="match status" value="1"/>
</dbReference>
<reference evidence="3 4" key="1">
    <citation type="journal article" date="2017" name="PLoS Biol.">
        <title>The sea cucumber genome provides insights into morphological evolution and visceral regeneration.</title>
        <authorList>
            <person name="Zhang X."/>
            <person name="Sun L."/>
            <person name="Yuan J."/>
            <person name="Sun Y."/>
            <person name="Gao Y."/>
            <person name="Zhang L."/>
            <person name="Li S."/>
            <person name="Dai H."/>
            <person name="Hamel J.F."/>
            <person name="Liu C."/>
            <person name="Yu Y."/>
            <person name="Liu S."/>
            <person name="Lin W."/>
            <person name="Guo K."/>
            <person name="Jin S."/>
            <person name="Xu P."/>
            <person name="Storey K.B."/>
            <person name="Huan P."/>
            <person name="Zhang T."/>
            <person name="Zhou Y."/>
            <person name="Zhang J."/>
            <person name="Lin C."/>
            <person name="Li X."/>
            <person name="Xing L."/>
            <person name="Huo D."/>
            <person name="Sun M."/>
            <person name="Wang L."/>
            <person name="Mercier A."/>
            <person name="Li F."/>
            <person name="Yang H."/>
            <person name="Xiang J."/>
        </authorList>
    </citation>
    <scope>NUCLEOTIDE SEQUENCE [LARGE SCALE GENOMIC DNA]</scope>
    <source>
        <strain evidence="3">Shaxun</strain>
        <tissue evidence="3">Muscle</tissue>
    </source>
</reference>
<keyword evidence="1" id="KW-0812">Transmembrane</keyword>
<keyword evidence="1" id="KW-1133">Transmembrane helix</keyword>
<dbReference type="PANTHER" id="PTHR46687">
    <property type="entry name" value="PROTEIN DISPATCHED HOMOLOG 3"/>
    <property type="match status" value="1"/>
</dbReference>
<sequence>MAHTIKVAGVATFFTSFTTAGAFGANMASQIPAVYQFGLFMTFIISYCWILVLLIMPASLALWHKYLHCEQILFRKISRKSSDIIQAPSDFQQTVVAGAINQGFDGPMVLSAVSSPSSPPTGGPLDDDVIRLPDVVDEELGTRDLPEGRDNMDDTVLRQHFDNTTVDDVKKIPDEKQETASLTRFIGAFLRKFVAEPVVKGRWVIIACYVIIVVITAGLVSRIQPATRPPALFQEDTNLQRLLDLAYNFSAEDISCKSCSGYYQPPQVVTNPVVQATVPPLPAPKHKPMTPKHQATTKSILHIPETSVTTRRPPTGNGHQKVPTISTESKIYIKSKMQISEFYIECDLACFDCSAE</sequence>
<dbReference type="InterPro" id="IPR042480">
    <property type="entry name" value="DISP3"/>
</dbReference>
<dbReference type="Gene3D" id="1.20.1640.10">
    <property type="entry name" value="Multidrug efflux transporter AcrB transmembrane domain"/>
    <property type="match status" value="1"/>
</dbReference>
<dbReference type="SUPFAM" id="SSF82866">
    <property type="entry name" value="Multidrug efflux transporter AcrB transmembrane domain"/>
    <property type="match status" value="1"/>
</dbReference>
<dbReference type="PANTHER" id="PTHR46687:SF1">
    <property type="entry name" value="PROTEIN DISPATCHED HOMOLOG 3"/>
    <property type="match status" value="1"/>
</dbReference>
<evidence type="ECO:0000256" key="1">
    <source>
        <dbReference type="SAM" id="Phobius"/>
    </source>
</evidence>
<keyword evidence="4" id="KW-1185">Reference proteome</keyword>
<dbReference type="GO" id="GO:0005737">
    <property type="term" value="C:cytoplasm"/>
    <property type="evidence" value="ECO:0007669"/>
    <property type="project" value="TreeGrafter"/>
</dbReference>
<evidence type="ECO:0000313" key="3">
    <source>
        <dbReference type="EMBL" id="PIK60795.1"/>
    </source>
</evidence>
<dbReference type="Proteomes" id="UP000230750">
    <property type="component" value="Unassembled WGS sequence"/>
</dbReference>
<dbReference type="STRING" id="307972.A0A2G8LKN3"/>